<protein>
    <recommendedName>
        <fullName evidence="1">Bacterial mobilisation domain-containing protein</fullName>
    </recommendedName>
</protein>
<evidence type="ECO:0000313" key="2">
    <source>
        <dbReference type="EMBL" id="GGC83436.1"/>
    </source>
</evidence>
<dbReference type="InterPro" id="IPR008687">
    <property type="entry name" value="MobC"/>
</dbReference>
<proteinExistence type="predicted"/>
<comment type="caution">
    <text evidence="2">The sequence shown here is derived from an EMBL/GenBank/DDBJ whole genome shotgun (WGS) entry which is preliminary data.</text>
</comment>
<feature type="domain" description="Bacterial mobilisation" evidence="1">
    <location>
        <begin position="45"/>
        <end position="73"/>
    </location>
</feature>
<evidence type="ECO:0000259" key="1">
    <source>
        <dbReference type="Pfam" id="PF05713"/>
    </source>
</evidence>
<keyword evidence="3" id="KW-1185">Reference proteome</keyword>
<dbReference type="Proteomes" id="UP000597761">
    <property type="component" value="Unassembled WGS sequence"/>
</dbReference>
<sequence>MPGESNRAVALAVLRFDGGNELIIHSMKARRREQLGELLAMRRLMATIANNVNQLAKHANQTGEVPAEAAATLRIARTFGEEALAKLEEYRL</sequence>
<reference evidence="3" key="1">
    <citation type="journal article" date="2019" name="Int. J. Syst. Evol. Microbiol.">
        <title>The Global Catalogue of Microorganisms (GCM) 10K type strain sequencing project: providing services to taxonomists for standard genome sequencing and annotation.</title>
        <authorList>
            <consortium name="The Broad Institute Genomics Platform"/>
            <consortium name="The Broad Institute Genome Sequencing Center for Infectious Disease"/>
            <person name="Wu L."/>
            <person name="Ma J."/>
        </authorList>
    </citation>
    <scope>NUCLEOTIDE SEQUENCE [LARGE SCALE GENOMIC DNA]</scope>
    <source>
        <strain evidence="3">CGMCC 1.15480</strain>
    </source>
</reference>
<accession>A0ABQ1NV23</accession>
<dbReference type="Pfam" id="PF05713">
    <property type="entry name" value="MobC"/>
    <property type="match status" value="1"/>
</dbReference>
<dbReference type="RefSeq" id="WP_188666461.1">
    <property type="nucleotide sequence ID" value="NZ_BMJI01000002.1"/>
</dbReference>
<name>A0ABQ1NV23_9MICC</name>
<dbReference type="EMBL" id="BMJI01000002">
    <property type="protein sequence ID" value="GGC83436.1"/>
    <property type="molecule type" value="Genomic_DNA"/>
</dbReference>
<organism evidence="2 3">
    <name type="scientific">Tersicoccus solisilvae</name>
    <dbReference type="NCBI Taxonomy" id="1882339"/>
    <lineage>
        <taxon>Bacteria</taxon>
        <taxon>Bacillati</taxon>
        <taxon>Actinomycetota</taxon>
        <taxon>Actinomycetes</taxon>
        <taxon>Micrococcales</taxon>
        <taxon>Micrococcaceae</taxon>
        <taxon>Tersicoccus</taxon>
    </lineage>
</organism>
<evidence type="ECO:0000313" key="3">
    <source>
        <dbReference type="Proteomes" id="UP000597761"/>
    </source>
</evidence>
<gene>
    <name evidence="2" type="ORF">GCM10011512_07740</name>
</gene>